<dbReference type="SUPFAM" id="SSF55785">
    <property type="entry name" value="PYP-like sensor domain (PAS domain)"/>
    <property type="match status" value="2"/>
</dbReference>
<comment type="catalytic activity">
    <reaction evidence="1">
        <text>ATP + protein L-histidine = ADP + protein N-phospho-L-histidine.</text>
        <dbReference type="EC" id="2.7.13.3"/>
    </reaction>
</comment>
<evidence type="ECO:0000256" key="3">
    <source>
        <dbReference type="ARBA" id="ARBA00022553"/>
    </source>
</evidence>
<evidence type="ECO:0000259" key="8">
    <source>
        <dbReference type="PROSITE" id="PS50109"/>
    </source>
</evidence>
<dbReference type="SMART" id="SM00387">
    <property type="entry name" value="HATPase_c"/>
    <property type="match status" value="1"/>
</dbReference>
<keyword evidence="5" id="KW-0418">Kinase</keyword>
<feature type="domain" description="PAC" evidence="9">
    <location>
        <begin position="213"/>
        <end position="264"/>
    </location>
</feature>
<dbReference type="CDD" id="cd00082">
    <property type="entry name" value="HisKA"/>
    <property type="match status" value="1"/>
</dbReference>
<dbReference type="InterPro" id="IPR003594">
    <property type="entry name" value="HATPase_dom"/>
</dbReference>
<dbReference type="SMART" id="SM00388">
    <property type="entry name" value="HisKA"/>
    <property type="match status" value="1"/>
</dbReference>
<dbReference type="InterPro" id="IPR005467">
    <property type="entry name" value="His_kinase_dom"/>
</dbReference>
<dbReference type="SUPFAM" id="SSF55874">
    <property type="entry name" value="ATPase domain of HSP90 chaperone/DNA topoisomerase II/histidine kinase"/>
    <property type="match status" value="1"/>
</dbReference>
<evidence type="ECO:0000256" key="5">
    <source>
        <dbReference type="ARBA" id="ARBA00022777"/>
    </source>
</evidence>
<evidence type="ECO:0000256" key="2">
    <source>
        <dbReference type="ARBA" id="ARBA00012438"/>
    </source>
</evidence>
<dbReference type="InterPro" id="IPR004358">
    <property type="entry name" value="Sig_transdc_His_kin-like_C"/>
</dbReference>
<dbReference type="PANTHER" id="PTHR42878:SF15">
    <property type="entry name" value="BACTERIOPHYTOCHROME"/>
    <property type="match status" value="1"/>
</dbReference>
<dbReference type="CDD" id="cd00130">
    <property type="entry name" value="PAS"/>
    <property type="match status" value="1"/>
</dbReference>
<dbReference type="Gene3D" id="1.10.287.130">
    <property type="match status" value="1"/>
</dbReference>
<feature type="coiled-coil region" evidence="7">
    <location>
        <begin position="252"/>
        <end position="286"/>
    </location>
</feature>
<dbReference type="PROSITE" id="PS50109">
    <property type="entry name" value="HIS_KIN"/>
    <property type="match status" value="1"/>
</dbReference>
<dbReference type="InterPro" id="IPR036890">
    <property type="entry name" value="HATPase_C_sf"/>
</dbReference>
<proteinExistence type="predicted"/>
<dbReference type="Proteomes" id="UP001595729">
    <property type="component" value="Unassembled WGS sequence"/>
</dbReference>
<keyword evidence="7" id="KW-0175">Coiled coil</keyword>
<dbReference type="PANTHER" id="PTHR42878">
    <property type="entry name" value="TWO-COMPONENT HISTIDINE KINASE"/>
    <property type="match status" value="1"/>
</dbReference>
<reference evidence="11" key="1">
    <citation type="journal article" date="2019" name="Int. J. Syst. Evol. Microbiol.">
        <title>The Global Catalogue of Microorganisms (GCM) 10K type strain sequencing project: providing services to taxonomists for standard genome sequencing and annotation.</title>
        <authorList>
            <consortium name="The Broad Institute Genomics Platform"/>
            <consortium name="The Broad Institute Genome Sequencing Center for Infectious Disease"/>
            <person name="Wu L."/>
            <person name="Ma J."/>
        </authorList>
    </citation>
    <scope>NUCLEOTIDE SEQUENCE [LARGE SCALE GENOMIC DNA]</scope>
    <source>
        <strain evidence="11">KCTC 42501</strain>
    </source>
</reference>
<evidence type="ECO:0000259" key="9">
    <source>
        <dbReference type="PROSITE" id="PS50113"/>
    </source>
</evidence>
<dbReference type="SUPFAM" id="SSF47384">
    <property type="entry name" value="Homodimeric domain of signal transducing histidine kinase"/>
    <property type="match status" value="1"/>
</dbReference>
<dbReference type="InterPro" id="IPR036097">
    <property type="entry name" value="HisK_dim/P_sf"/>
</dbReference>
<dbReference type="EC" id="2.7.13.3" evidence="2"/>
<dbReference type="EMBL" id="JBHRXX010000007">
    <property type="protein sequence ID" value="MFC3685023.1"/>
    <property type="molecule type" value="Genomic_DNA"/>
</dbReference>
<comment type="caution">
    <text evidence="10">The sequence shown here is derived from an EMBL/GenBank/DDBJ whole genome shotgun (WGS) entry which is preliminary data.</text>
</comment>
<dbReference type="Pfam" id="PF02518">
    <property type="entry name" value="HATPase_c"/>
    <property type="match status" value="1"/>
</dbReference>
<evidence type="ECO:0000313" key="11">
    <source>
        <dbReference type="Proteomes" id="UP001595729"/>
    </source>
</evidence>
<accession>A0ABV7W5D9</accession>
<evidence type="ECO:0000256" key="6">
    <source>
        <dbReference type="ARBA" id="ARBA00023136"/>
    </source>
</evidence>
<keyword evidence="6" id="KW-0472">Membrane</keyword>
<dbReference type="PROSITE" id="PS50113">
    <property type="entry name" value="PAC"/>
    <property type="match status" value="1"/>
</dbReference>
<keyword evidence="11" id="KW-1185">Reference proteome</keyword>
<keyword evidence="3" id="KW-0597">Phosphoprotein</keyword>
<evidence type="ECO:0000256" key="7">
    <source>
        <dbReference type="SAM" id="Coils"/>
    </source>
</evidence>
<gene>
    <name evidence="10" type="ORF">ACFOPI_15570</name>
</gene>
<evidence type="ECO:0000256" key="4">
    <source>
        <dbReference type="ARBA" id="ARBA00022679"/>
    </source>
</evidence>
<dbReference type="SMART" id="SM00091">
    <property type="entry name" value="PAS"/>
    <property type="match status" value="2"/>
</dbReference>
<dbReference type="PRINTS" id="PR00344">
    <property type="entry name" value="BCTRLSENSOR"/>
</dbReference>
<dbReference type="Pfam" id="PF00512">
    <property type="entry name" value="HisKA"/>
    <property type="match status" value="1"/>
</dbReference>
<organism evidence="10 11">
    <name type="scientific">Hydrogenophaga luteola</name>
    <dbReference type="NCBI Taxonomy" id="1591122"/>
    <lineage>
        <taxon>Bacteria</taxon>
        <taxon>Pseudomonadati</taxon>
        <taxon>Pseudomonadota</taxon>
        <taxon>Betaproteobacteria</taxon>
        <taxon>Burkholderiales</taxon>
        <taxon>Comamonadaceae</taxon>
        <taxon>Hydrogenophaga</taxon>
    </lineage>
</organism>
<dbReference type="InterPro" id="IPR050351">
    <property type="entry name" value="BphY/WalK/GraS-like"/>
</dbReference>
<evidence type="ECO:0000313" key="10">
    <source>
        <dbReference type="EMBL" id="MFC3685023.1"/>
    </source>
</evidence>
<dbReference type="Gene3D" id="3.30.565.10">
    <property type="entry name" value="Histidine kinase-like ATPase, C-terminal domain"/>
    <property type="match status" value="1"/>
</dbReference>
<keyword evidence="4" id="KW-0808">Transferase</keyword>
<dbReference type="InterPro" id="IPR003661">
    <property type="entry name" value="HisK_dim/P_dom"/>
</dbReference>
<evidence type="ECO:0000256" key="1">
    <source>
        <dbReference type="ARBA" id="ARBA00000085"/>
    </source>
</evidence>
<dbReference type="InterPro" id="IPR000014">
    <property type="entry name" value="PAS"/>
</dbReference>
<dbReference type="Pfam" id="PF12860">
    <property type="entry name" value="PAS_7"/>
    <property type="match status" value="2"/>
</dbReference>
<dbReference type="Gene3D" id="3.30.450.20">
    <property type="entry name" value="PAS domain"/>
    <property type="match status" value="2"/>
</dbReference>
<feature type="domain" description="Histidine kinase" evidence="8">
    <location>
        <begin position="293"/>
        <end position="508"/>
    </location>
</feature>
<dbReference type="InterPro" id="IPR000700">
    <property type="entry name" value="PAS-assoc_C"/>
</dbReference>
<dbReference type="InterPro" id="IPR035965">
    <property type="entry name" value="PAS-like_dom_sf"/>
</dbReference>
<dbReference type="RefSeq" id="WP_382175580.1">
    <property type="nucleotide sequence ID" value="NZ_JBHRXX010000007.1"/>
</dbReference>
<name>A0ABV7W5D9_9BURK</name>
<protein>
    <recommendedName>
        <fullName evidence="2">histidine kinase</fullName>
        <ecNumber evidence="2">2.7.13.3</ecNumber>
    </recommendedName>
</protein>
<sequence>MLSTPHHALLQSIIDHLPSGVTMFDADQRLVAYNQQVRTLLDFPDELFAHGMPTLYDFALFNARRGEYGPGDPEHQARAVSDRARSLQPHVFERQRPDGTVIEIRGTPLPTGGFVSIYTDVTERKRTEQEARRLAVYLDAVINALPQGVTVIDEHLVIRLWNRSFEQLLDLPEGLMKPGVTFEEVARSNAQRGEYGEVDVETKVAEAAALARQFLPHRLIRQRPNGRTLEIVGSALSIDGQIRGFVTTYTDVTELREAQQALERLNAELDQRVTERTRALQDLNKELESFTYSVSHDLRTPLRSIQGFSTLLLETEAEKLSDQGRTSLQRIQSNAGRMGSLITDLLSMAQHSRGELELQRVDLSAMAKRVADELQRSHPARQADWRIAPGLWAQADPGLVRLVLQHLLGNAWKYTAQRDLAVIELRSGGEADGMGWFELRDNGAGFDMQYASQLFQPFQRLHRPHEFAGTGIGLAIVQRILQRHGGSINGQAEIDQGALFRFCLPCAQAQVPQGL</sequence>